<comment type="similarity">
    <text evidence="2">Belongs to the ketopantoate reductase family.</text>
</comment>
<protein>
    <recommendedName>
        <fullName evidence="4">2-dehydropantoate 2-reductase</fullName>
        <ecNumber evidence="3">1.1.1.169</ecNumber>
    </recommendedName>
    <alternativeName>
        <fullName evidence="7">Ketopantoate reductase</fullName>
    </alternativeName>
</protein>
<proteinExistence type="inferred from homology"/>
<dbReference type="GO" id="GO:0008677">
    <property type="term" value="F:2-dehydropantoate 2-reductase activity"/>
    <property type="evidence" value="ECO:0007669"/>
    <property type="project" value="UniProtKB-EC"/>
</dbReference>
<evidence type="ECO:0000256" key="3">
    <source>
        <dbReference type="ARBA" id="ARBA00013014"/>
    </source>
</evidence>
<evidence type="ECO:0000256" key="8">
    <source>
        <dbReference type="ARBA" id="ARBA00048793"/>
    </source>
</evidence>
<dbReference type="InterPro" id="IPR013752">
    <property type="entry name" value="KPA_reductase"/>
</dbReference>
<evidence type="ECO:0000256" key="4">
    <source>
        <dbReference type="ARBA" id="ARBA00019465"/>
    </source>
</evidence>
<evidence type="ECO:0000313" key="12">
    <source>
        <dbReference type="EMBL" id="AWT60151.1"/>
    </source>
</evidence>
<feature type="transmembrane region" description="Helical" evidence="9">
    <location>
        <begin position="21"/>
        <end position="42"/>
    </location>
</feature>
<dbReference type="Proteomes" id="UP000247465">
    <property type="component" value="Chromosome"/>
</dbReference>
<evidence type="ECO:0000259" key="10">
    <source>
        <dbReference type="Pfam" id="PF02558"/>
    </source>
</evidence>
<dbReference type="GO" id="GO:0050661">
    <property type="term" value="F:NADP binding"/>
    <property type="evidence" value="ECO:0007669"/>
    <property type="project" value="TreeGrafter"/>
</dbReference>
<evidence type="ECO:0000256" key="5">
    <source>
        <dbReference type="ARBA" id="ARBA00022857"/>
    </source>
</evidence>
<dbReference type="InterPro" id="IPR050838">
    <property type="entry name" value="Ketopantoate_reductase"/>
</dbReference>
<feature type="domain" description="Ketopantoate reductase N-terminal" evidence="10">
    <location>
        <begin position="21"/>
        <end position="120"/>
    </location>
</feature>
<name>A0A2Z4ADL6_9BACT</name>
<dbReference type="InterPro" id="IPR008927">
    <property type="entry name" value="6-PGluconate_DH-like_C_sf"/>
</dbReference>
<dbReference type="Gene3D" id="1.10.1040.10">
    <property type="entry name" value="N-(1-d-carboxylethyl)-l-norvaline Dehydrogenase, domain 2"/>
    <property type="match status" value="1"/>
</dbReference>
<dbReference type="SUPFAM" id="SSF48179">
    <property type="entry name" value="6-phosphogluconate dehydrogenase C-terminal domain-like"/>
    <property type="match status" value="1"/>
</dbReference>
<keyword evidence="9" id="KW-0812">Transmembrane</keyword>
<dbReference type="KEGG" id="mtar:DF168_01352"/>
<gene>
    <name evidence="12" type="ORF">DF168_01352</name>
</gene>
<keyword evidence="9" id="KW-0472">Membrane</keyword>
<dbReference type="InterPro" id="IPR013328">
    <property type="entry name" value="6PGD_dom2"/>
</dbReference>
<dbReference type="InterPro" id="IPR013332">
    <property type="entry name" value="KPR_N"/>
</dbReference>
<evidence type="ECO:0000256" key="6">
    <source>
        <dbReference type="ARBA" id="ARBA00023002"/>
    </source>
</evidence>
<keyword evidence="5" id="KW-0521">NADP</keyword>
<dbReference type="EC" id="1.1.1.169" evidence="3"/>
<evidence type="ECO:0000256" key="1">
    <source>
        <dbReference type="ARBA" id="ARBA00004994"/>
    </source>
</evidence>
<dbReference type="PANTHER" id="PTHR43765">
    <property type="entry name" value="2-DEHYDROPANTOATE 2-REDUCTASE-RELATED"/>
    <property type="match status" value="1"/>
</dbReference>
<dbReference type="Pfam" id="PF02558">
    <property type="entry name" value="ApbA"/>
    <property type="match status" value="1"/>
</dbReference>
<keyword evidence="6" id="KW-0560">Oxidoreductase</keyword>
<keyword evidence="9" id="KW-1133">Transmembrane helix</keyword>
<dbReference type="EMBL" id="CP029803">
    <property type="protein sequence ID" value="AWT60151.1"/>
    <property type="molecule type" value="Genomic_DNA"/>
</dbReference>
<dbReference type="InterPro" id="IPR036291">
    <property type="entry name" value="NAD(P)-bd_dom_sf"/>
</dbReference>
<evidence type="ECO:0000259" key="11">
    <source>
        <dbReference type="Pfam" id="PF08546"/>
    </source>
</evidence>
<comment type="pathway">
    <text evidence="1">Cofactor biosynthesis; (R)-pantothenate biosynthesis; (R)-pantoate from 3-methyl-2-oxobutanoate: step 2/2.</text>
</comment>
<evidence type="ECO:0000256" key="2">
    <source>
        <dbReference type="ARBA" id="ARBA00007870"/>
    </source>
</evidence>
<dbReference type="AlphaFoldDB" id="A0A2Z4ADL6"/>
<dbReference type="PANTHER" id="PTHR43765:SF2">
    <property type="entry name" value="2-DEHYDROPANTOATE 2-REDUCTASE"/>
    <property type="match status" value="1"/>
</dbReference>
<evidence type="ECO:0000256" key="7">
    <source>
        <dbReference type="ARBA" id="ARBA00032024"/>
    </source>
</evidence>
<dbReference type="PROSITE" id="PS51257">
    <property type="entry name" value="PROKAR_LIPOPROTEIN"/>
    <property type="match status" value="1"/>
</dbReference>
<comment type="catalytic activity">
    <reaction evidence="8">
        <text>(R)-pantoate + NADP(+) = 2-dehydropantoate + NADPH + H(+)</text>
        <dbReference type="Rhea" id="RHEA:16233"/>
        <dbReference type="ChEBI" id="CHEBI:11561"/>
        <dbReference type="ChEBI" id="CHEBI:15378"/>
        <dbReference type="ChEBI" id="CHEBI:15980"/>
        <dbReference type="ChEBI" id="CHEBI:57783"/>
        <dbReference type="ChEBI" id="CHEBI:58349"/>
        <dbReference type="EC" id="1.1.1.169"/>
    </reaction>
</comment>
<evidence type="ECO:0000256" key="9">
    <source>
        <dbReference type="SAM" id="Phobius"/>
    </source>
</evidence>
<accession>A0A2Z4ADL6</accession>
<sequence>MEGRSIWSCSTRGPSESSVEIYIVGAGGIGCAVGYALISGGFDVTFVEVDRRKLEWGSRNGIGLDNRSLLSAKFVCFEEWKPSDTCVVILCTKCFENASILKRLPKSAGVLPIQNGFDSELMERSNLEGIASFVSECLPDKTQTRITRRGDLHIGQWGEYNKREIQGKFIRVLDVLKKHGDFNVKIVPNVLPYKYSKVMYNAAISPLAAMAGLDNGQLLTIRKARDFFFRILQENYGILKAAGVPLGVIGPFHPDTVNRILHYPFLAKILAKPFANSLRNTYCSMAGDIEKGRTEIDFFNGHLIELAGERKIPLNRSIFNFIKCMEKTQQAPSLDVLDRLIEITRIGIEIRE</sequence>
<dbReference type="GO" id="GO:0005737">
    <property type="term" value="C:cytoplasm"/>
    <property type="evidence" value="ECO:0007669"/>
    <property type="project" value="TreeGrafter"/>
</dbReference>
<dbReference type="Pfam" id="PF08546">
    <property type="entry name" value="ApbA_C"/>
    <property type="match status" value="1"/>
</dbReference>
<dbReference type="SUPFAM" id="SSF51735">
    <property type="entry name" value="NAD(P)-binding Rossmann-fold domains"/>
    <property type="match status" value="1"/>
</dbReference>
<feature type="domain" description="Ketopantoate reductase C-terminal" evidence="11">
    <location>
        <begin position="190"/>
        <end position="323"/>
    </location>
</feature>
<organism evidence="12 13">
    <name type="scientific">Candidatus Moanibacter tarae</name>
    <dbReference type="NCBI Taxonomy" id="2200854"/>
    <lineage>
        <taxon>Bacteria</taxon>
        <taxon>Pseudomonadati</taxon>
        <taxon>Verrucomicrobiota</taxon>
        <taxon>Opitutia</taxon>
        <taxon>Puniceicoccales</taxon>
        <taxon>Puniceicoccales incertae sedis</taxon>
        <taxon>Candidatus Moanibacter</taxon>
    </lineage>
</organism>
<dbReference type="Gene3D" id="3.40.50.720">
    <property type="entry name" value="NAD(P)-binding Rossmann-like Domain"/>
    <property type="match status" value="1"/>
</dbReference>
<reference evidence="12 13" key="1">
    <citation type="submission" date="2018-06" db="EMBL/GenBank/DDBJ databases">
        <title>Draft Genome Sequence of a Novel Marine Bacterium Related to the Verrucomicrobia.</title>
        <authorList>
            <person name="Vosseberg J."/>
            <person name="Martijn J."/>
            <person name="Ettema T.J.G."/>
        </authorList>
    </citation>
    <scope>NUCLEOTIDE SEQUENCE [LARGE SCALE GENOMIC DNA]</scope>
    <source>
        <strain evidence="12">TARA_B100001123</strain>
    </source>
</reference>
<evidence type="ECO:0000313" key="13">
    <source>
        <dbReference type="Proteomes" id="UP000247465"/>
    </source>
</evidence>